<gene>
    <name evidence="7" type="ORF">TVAG_219590</name>
</gene>
<dbReference type="PANTHER" id="PTHR46621:SF1">
    <property type="entry name" value="SNRNA-ACTIVATING PROTEIN COMPLEX SUBUNIT 4"/>
    <property type="match status" value="1"/>
</dbReference>
<dbReference type="InterPro" id="IPR051575">
    <property type="entry name" value="Myb-like_DNA-bd"/>
</dbReference>
<dbReference type="STRING" id="5722.A2DXR8"/>
<evidence type="ECO:0000256" key="1">
    <source>
        <dbReference type="ARBA" id="ARBA00023015"/>
    </source>
</evidence>
<protein>
    <submittedName>
        <fullName evidence="7">Myb-like DNA-binding domain containing protein</fullName>
    </submittedName>
</protein>
<dbReference type="SMART" id="SM00717">
    <property type="entry name" value="SANT"/>
    <property type="match status" value="2"/>
</dbReference>
<sequence length="169" mass="20036">MIRGASRYVTSKFTQEDDNRLKKLVSKYGTDSWREVSKYFPYRNERQCRDRWEKFLCPSLNKGPFTEEEDMTIMRLHAELGPKWMTISRLMNNRSDVSIKSRYNSLMKRINTQKNSSFAQKSENISPKIATEACIPEVSNEISDPILNFDEKSRQLFDTEDFFNDFIIF</sequence>
<dbReference type="GO" id="GO:0000981">
    <property type="term" value="F:DNA-binding transcription factor activity, RNA polymerase II-specific"/>
    <property type="evidence" value="ECO:0000318"/>
    <property type="project" value="GO_Central"/>
</dbReference>
<evidence type="ECO:0000256" key="4">
    <source>
        <dbReference type="ARBA" id="ARBA00023242"/>
    </source>
</evidence>
<dbReference type="PANTHER" id="PTHR46621">
    <property type="entry name" value="SNRNA-ACTIVATING PROTEIN COMPLEX SUBUNIT 4"/>
    <property type="match status" value="1"/>
</dbReference>
<dbReference type="EMBL" id="DS113265">
    <property type="protein sequence ID" value="EAY14778.1"/>
    <property type="molecule type" value="Genomic_DNA"/>
</dbReference>
<evidence type="ECO:0000259" key="5">
    <source>
        <dbReference type="PROSITE" id="PS50090"/>
    </source>
</evidence>
<dbReference type="VEuPathDB" id="TrichDB:TVAGG3_0683230"/>
<evidence type="ECO:0000256" key="2">
    <source>
        <dbReference type="ARBA" id="ARBA00023125"/>
    </source>
</evidence>
<dbReference type="CDD" id="cd00167">
    <property type="entry name" value="SANT"/>
    <property type="match status" value="2"/>
</dbReference>
<dbReference type="InterPro" id="IPR017930">
    <property type="entry name" value="Myb_dom"/>
</dbReference>
<evidence type="ECO:0000313" key="8">
    <source>
        <dbReference type="Proteomes" id="UP000001542"/>
    </source>
</evidence>
<evidence type="ECO:0000259" key="6">
    <source>
        <dbReference type="PROSITE" id="PS51294"/>
    </source>
</evidence>
<dbReference type="GO" id="GO:0006355">
    <property type="term" value="P:regulation of DNA-templated transcription"/>
    <property type="evidence" value="ECO:0000318"/>
    <property type="project" value="GO_Central"/>
</dbReference>
<dbReference type="Pfam" id="PF13921">
    <property type="entry name" value="Myb_DNA-bind_6"/>
    <property type="match status" value="1"/>
</dbReference>
<feature type="domain" description="HTH myb-type" evidence="6">
    <location>
        <begin position="12"/>
        <end position="60"/>
    </location>
</feature>
<dbReference type="InParanoid" id="A2DXR8"/>
<dbReference type="SMR" id="A2DXR8"/>
<organism evidence="7 8">
    <name type="scientific">Trichomonas vaginalis (strain ATCC PRA-98 / G3)</name>
    <dbReference type="NCBI Taxonomy" id="412133"/>
    <lineage>
        <taxon>Eukaryota</taxon>
        <taxon>Metamonada</taxon>
        <taxon>Parabasalia</taxon>
        <taxon>Trichomonadida</taxon>
        <taxon>Trichomonadidae</taxon>
        <taxon>Trichomonas</taxon>
    </lineage>
</organism>
<dbReference type="GO" id="GO:0005634">
    <property type="term" value="C:nucleus"/>
    <property type="evidence" value="ECO:0000318"/>
    <property type="project" value="GO_Central"/>
</dbReference>
<dbReference type="eggNOG" id="KOG0048">
    <property type="taxonomic scope" value="Eukaryota"/>
</dbReference>
<dbReference type="PROSITE" id="PS51294">
    <property type="entry name" value="HTH_MYB"/>
    <property type="match status" value="2"/>
</dbReference>
<dbReference type="PROSITE" id="PS50090">
    <property type="entry name" value="MYB_LIKE"/>
    <property type="match status" value="2"/>
</dbReference>
<feature type="domain" description="HTH myb-type" evidence="6">
    <location>
        <begin position="61"/>
        <end position="111"/>
    </location>
</feature>
<dbReference type="SUPFAM" id="SSF46689">
    <property type="entry name" value="Homeodomain-like"/>
    <property type="match status" value="1"/>
</dbReference>
<dbReference type="OrthoDB" id="2143914at2759"/>
<dbReference type="VEuPathDB" id="TrichDB:TVAG_219590"/>
<feature type="domain" description="Myb-like" evidence="5">
    <location>
        <begin position="57"/>
        <end position="107"/>
    </location>
</feature>
<feature type="domain" description="Myb-like" evidence="5">
    <location>
        <begin position="5"/>
        <end position="56"/>
    </location>
</feature>
<dbReference type="RefSeq" id="XP_001327001.1">
    <property type="nucleotide sequence ID" value="XM_001326966.1"/>
</dbReference>
<keyword evidence="3" id="KW-0804">Transcription</keyword>
<dbReference type="Proteomes" id="UP000001542">
    <property type="component" value="Unassembled WGS sequence"/>
</dbReference>
<evidence type="ECO:0000313" key="7">
    <source>
        <dbReference type="EMBL" id="EAY14778.1"/>
    </source>
</evidence>
<dbReference type="InterPro" id="IPR009057">
    <property type="entry name" value="Homeodomain-like_sf"/>
</dbReference>
<keyword evidence="8" id="KW-1185">Reference proteome</keyword>
<name>A2DXR8_TRIV3</name>
<proteinExistence type="predicted"/>
<dbReference type="KEGG" id="tva:4772756"/>
<reference evidence="7" key="1">
    <citation type="submission" date="2006-10" db="EMBL/GenBank/DDBJ databases">
        <authorList>
            <person name="Amadeo P."/>
            <person name="Zhao Q."/>
            <person name="Wortman J."/>
            <person name="Fraser-Liggett C."/>
            <person name="Carlton J."/>
        </authorList>
    </citation>
    <scope>NUCLEOTIDE SEQUENCE</scope>
    <source>
        <strain evidence="7">G3</strain>
    </source>
</reference>
<reference evidence="7" key="2">
    <citation type="journal article" date="2007" name="Science">
        <title>Draft genome sequence of the sexually transmitted pathogen Trichomonas vaginalis.</title>
        <authorList>
            <person name="Carlton J.M."/>
            <person name="Hirt R.P."/>
            <person name="Silva J.C."/>
            <person name="Delcher A.L."/>
            <person name="Schatz M."/>
            <person name="Zhao Q."/>
            <person name="Wortman J.R."/>
            <person name="Bidwell S.L."/>
            <person name="Alsmark U.C.M."/>
            <person name="Besteiro S."/>
            <person name="Sicheritz-Ponten T."/>
            <person name="Noel C.J."/>
            <person name="Dacks J.B."/>
            <person name="Foster P.G."/>
            <person name="Simillion C."/>
            <person name="Van de Peer Y."/>
            <person name="Miranda-Saavedra D."/>
            <person name="Barton G.J."/>
            <person name="Westrop G.D."/>
            <person name="Mueller S."/>
            <person name="Dessi D."/>
            <person name="Fiori P.L."/>
            <person name="Ren Q."/>
            <person name="Paulsen I."/>
            <person name="Zhang H."/>
            <person name="Bastida-Corcuera F.D."/>
            <person name="Simoes-Barbosa A."/>
            <person name="Brown M.T."/>
            <person name="Hayes R.D."/>
            <person name="Mukherjee M."/>
            <person name="Okumura C.Y."/>
            <person name="Schneider R."/>
            <person name="Smith A.J."/>
            <person name="Vanacova S."/>
            <person name="Villalvazo M."/>
            <person name="Haas B.J."/>
            <person name="Pertea M."/>
            <person name="Feldblyum T.V."/>
            <person name="Utterback T.R."/>
            <person name="Shu C.L."/>
            <person name="Osoegawa K."/>
            <person name="de Jong P.J."/>
            <person name="Hrdy I."/>
            <person name="Horvathova L."/>
            <person name="Zubacova Z."/>
            <person name="Dolezal P."/>
            <person name="Malik S.B."/>
            <person name="Logsdon J.M. Jr."/>
            <person name="Henze K."/>
            <person name="Gupta A."/>
            <person name="Wang C.C."/>
            <person name="Dunne R.L."/>
            <person name="Upcroft J.A."/>
            <person name="Upcroft P."/>
            <person name="White O."/>
            <person name="Salzberg S.L."/>
            <person name="Tang P."/>
            <person name="Chiu C.-H."/>
            <person name="Lee Y.-S."/>
            <person name="Embley T.M."/>
            <person name="Coombs G.H."/>
            <person name="Mottram J.C."/>
            <person name="Tachezy J."/>
            <person name="Fraser-Liggett C.M."/>
            <person name="Johnson P.J."/>
        </authorList>
    </citation>
    <scope>NUCLEOTIDE SEQUENCE [LARGE SCALE GENOMIC DNA]</scope>
    <source>
        <strain evidence="7">G3</strain>
    </source>
</reference>
<keyword evidence="2 7" id="KW-0238">DNA-binding</keyword>
<keyword evidence="4" id="KW-0539">Nucleus</keyword>
<keyword evidence="1" id="KW-0805">Transcription regulation</keyword>
<dbReference type="Gene3D" id="1.10.10.60">
    <property type="entry name" value="Homeodomain-like"/>
    <property type="match status" value="2"/>
</dbReference>
<dbReference type="GO" id="GO:0000978">
    <property type="term" value="F:RNA polymerase II cis-regulatory region sequence-specific DNA binding"/>
    <property type="evidence" value="ECO:0000318"/>
    <property type="project" value="GO_Central"/>
</dbReference>
<dbReference type="AlphaFoldDB" id="A2DXR8"/>
<evidence type="ECO:0000256" key="3">
    <source>
        <dbReference type="ARBA" id="ARBA00023163"/>
    </source>
</evidence>
<dbReference type="InterPro" id="IPR001005">
    <property type="entry name" value="SANT/Myb"/>
</dbReference>
<accession>A2DXR8</accession>